<feature type="domain" description="N-acetyltransferase" evidence="1">
    <location>
        <begin position="2"/>
        <end position="150"/>
    </location>
</feature>
<dbReference type="GO" id="GO:0016747">
    <property type="term" value="F:acyltransferase activity, transferring groups other than amino-acyl groups"/>
    <property type="evidence" value="ECO:0007669"/>
    <property type="project" value="InterPro"/>
</dbReference>
<dbReference type="Gene3D" id="3.40.630.30">
    <property type="match status" value="1"/>
</dbReference>
<reference evidence="2 3" key="1">
    <citation type="submission" date="2015-10" db="EMBL/GenBank/DDBJ databases">
        <title>Metagenome-Assembled Genomes uncover a global brackish microbiome.</title>
        <authorList>
            <person name="Hugerth L.W."/>
            <person name="Larsson J."/>
            <person name="Alneberg J."/>
            <person name="Lindh M.V."/>
            <person name="Legrand C."/>
            <person name="Pinhassi J."/>
            <person name="Andersson A.F."/>
        </authorList>
    </citation>
    <scope>NUCLEOTIDE SEQUENCE [LARGE SCALE GENOMIC DNA]</scope>
    <source>
        <strain evidence="2">BACL6 MAG-120924-bin43</strain>
    </source>
</reference>
<dbReference type="PROSITE" id="PS51186">
    <property type="entry name" value="GNAT"/>
    <property type="match status" value="1"/>
</dbReference>
<dbReference type="Pfam" id="PF00583">
    <property type="entry name" value="Acetyltransf_1"/>
    <property type="match status" value="1"/>
</dbReference>
<gene>
    <name evidence="2" type="ORF">ABR75_00565</name>
</gene>
<evidence type="ECO:0000259" key="1">
    <source>
        <dbReference type="PROSITE" id="PS51186"/>
    </source>
</evidence>
<dbReference type="InterPro" id="IPR000182">
    <property type="entry name" value="GNAT_dom"/>
</dbReference>
<dbReference type="InterPro" id="IPR016181">
    <property type="entry name" value="Acyl_CoA_acyltransferase"/>
</dbReference>
<dbReference type="CDD" id="cd04301">
    <property type="entry name" value="NAT_SF"/>
    <property type="match status" value="1"/>
</dbReference>
<comment type="caution">
    <text evidence="2">The sequence shown here is derived from an EMBL/GenBank/DDBJ whole genome shotgun (WGS) entry which is preliminary data.</text>
</comment>
<evidence type="ECO:0000313" key="2">
    <source>
        <dbReference type="EMBL" id="KRO49226.1"/>
    </source>
</evidence>
<sequence>MTNEYLVEEVPTDEVLVLRLAVLRDGTPSQDPRYAEDDTEGSVHLGIRESGVLVACSTWLPRPWLLDEVHPATQLRGMAVTKHLQSKGLGRILLQAGIARAKLLDSKYVWARARDKALYFYERNGFTTIGDQFIDDASGLGHHLVMLENK</sequence>
<proteinExistence type="predicted"/>
<protein>
    <recommendedName>
        <fullName evidence="1">N-acetyltransferase domain-containing protein</fullName>
    </recommendedName>
</protein>
<name>A0A0R2QMT6_9ACTN</name>
<evidence type="ECO:0000313" key="3">
    <source>
        <dbReference type="Proteomes" id="UP000051017"/>
    </source>
</evidence>
<dbReference type="SUPFAM" id="SSF55729">
    <property type="entry name" value="Acyl-CoA N-acyltransferases (Nat)"/>
    <property type="match status" value="1"/>
</dbReference>
<accession>A0A0R2QMT6</accession>
<dbReference type="AlphaFoldDB" id="A0A0R2QMT6"/>
<dbReference type="EMBL" id="LIBJ01000029">
    <property type="protein sequence ID" value="KRO49226.1"/>
    <property type="molecule type" value="Genomic_DNA"/>
</dbReference>
<organism evidence="2 3">
    <name type="scientific">Acidimicrobiia bacterium BACL6 MAG-120924-bin43</name>
    <dbReference type="NCBI Taxonomy" id="1655583"/>
    <lineage>
        <taxon>Bacteria</taxon>
        <taxon>Bacillati</taxon>
        <taxon>Actinomycetota</taxon>
        <taxon>Acidimicrobiia</taxon>
        <taxon>acIV cluster</taxon>
    </lineage>
</organism>
<dbReference type="Proteomes" id="UP000051017">
    <property type="component" value="Unassembled WGS sequence"/>
</dbReference>